<dbReference type="InterPro" id="IPR036291">
    <property type="entry name" value="NAD(P)-bd_dom_sf"/>
</dbReference>
<dbReference type="RefSeq" id="WP_119482932.1">
    <property type="nucleotide sequence ID" value="NZ_QXTG01000002.1"/>
</dbReference>
<dbReference type="Pfam" id="PF00106">
    <property type="entry name" value="adh_short"/>
    <property type="match status" value="1"/>
</dbReference>
<keyword evidence="3" id="KW-1185">Reference proteome</keyword>
<organism evidence="2 3">
    <name type="scientific">Amnibacterium setariae</name>
    <dbReference type="NCBI Taxonomy" id="2306585"/>
    <lineage>
        <taxon>Bacteria</taxon>
        <taxon>Bacillati</taxon>
        <taxon>Actinomycetota</taxon>
        <taxon>Actinomycetes</taxon>
        <taxon>Micrococcales</taxon>
        <taxon>Microbacteriaceae</taxon>
        <taxon>Amnibacterium</taxon>
    </lineage>
</organism>
<accession>A0A3A1TWP0</accession>
<dbReference type="AlphaFoldDB" id="A0A3A1TWP0"/>
<dbReference type="GO" id="GO:0016491">
    <property type="term" value="F:oxidoreductase activity"/>
    <property type="evidence" value="ECO:0007669"/>
    <property type="project" value="UniProtKB-KW"/>
</dbReference>
<proteinExistence type="predicted"/>
<evidence type="ECO:0000256" key="1">
    <source>
        <dbReference type="ARBA" id="ARBA00023002"/>
    </source>
</evidence>
<name>A0A3A1TWP0_9MICO</name>
<keyword evidence="1" id="KW-0560">Oxidoreductase</keyword>
<dbReference type="Gene3D" id="3.40.50.720">
    <property type="entry name" value="NAD(P)-binding Rossmann-like Domain"/>
    <property type="match status" value="1"/>
</dbReference>
<gene>
    <name evidence="2" type="ORF">D1781_14540</name>
</gene>
<dbReference type="SUPFAM" id="SSF51735">
    <property type="entry name" value="NAD(P)-binding Rossmann-fold domains"/>
    <property type="match status" value="1"/>
</dbReference>
<dbReference type="PANTHER" id="PTHR43157">
    <property type="entry name" value="PHOSPHATIDYLINOSITOL-GLYCAN BIOSYNTHESIS CLASS F PROTEIN-RELATED"/>
    <property type="match status" value="1"/>
</dbReference>
<dbReference type="EMBL" id="QXTG01000002">
    <property type="protein sequence ID" value="RIX28622.1"/>
    <property type="molecule type" value="Genomic_DNA"/>
</dbReference>
<evidence type="ECO:0000313" key="3">
    <source>
        <dbReference type="Proteomes" id="UP000265742"/>
    </source>
</evidence>
<dbReference type="OrthoDB" id="4577644at2"/>
<dbReference type="PRINTS" id="PR00081">
    <property type="entry name" value="GDHRDH"/>
</dbReference>
<comment type="caution">
    <text evidence="2">The sequence shown here is derived from an EMBL/GenBank/DDBJ whole genome shotgun (WGS) entry which is preliminary data.</text>
</comment>
<dbReference type="PANTHER" id="PTHR43157:SF31">
    <property type="entry name" value="PHOSPHATIDYLINOSITOL-GLYCAN BIOSYNTHESIS CLASS F PROTEIN"/>
    <property type="match status" value="1"/>
</dbReference>
<dbReference type="InterPro" id="IPR002347">
    <property type="entry name" value="SDR_fam"/>
</dbReference>
<evidence type="ECO:0000313" key="2">
    <source>
        <dbReference type="EMBL" id="RIX28622.1"/>
    </source>
</evidence>
<protein>
    <submittedName>
        <fullName evidence="2">SDR family NAD(P)-dependent oxidoreductase</fullName>
    </submittedName>
</protein>
<reference evidence="3" key="1">
    <citation type="submission" date="2018-09" db="EMBL/GenBank/DDBJ databases">
        <authorList>
            <person name="Kim I."/>
        </authorList>
    </citation>
    <scope>NUCLEOTIDE SEQUENCE [LARGE SCALE GENOMIC DNA]</scope>
    <source>
        <strain evidence="3">DD4a</strain>
    </source>
</reference>
<dbReference type="NCBIfam" id="NF004846">
    <property type="entry name" value="PRK06197.1"/>
    <property type="match status" value="1"/>
</dbReference>
<dbReference type="Proteomes" id="UP000265742">
    <property type="component" value="Unassembled WGS sequence"/>
</dbReference>
<sequence length="308" mass="32791">MRTWTSNEIPDQRGRTAVITGANAGLGAVAARRLAARGASVVLAARRLDAGRAAAEAIRAELPSARIEVRELDLASLDSVRGFAEGVRRDLDQVDLLINNAGTMRGPFRRSADGHELQLAVNHLGHYALTGLLLPLLTEVPGSRVVVLSSTEHRFGRLDLDRLDDEAGYDSRRAYQRAKLANTVFGLELHRRLVEHGSRTIAVLAHPGIAKTTLARNGATAAERLLVRSVTALLGQSAEEGARAELFAATDPSVRGGAFFGPTGRGEARGPVGEVAPGLVALETGLGEQLWHVSERLTGVRYLDSVAA</sequence>